<evidence type="ECO:0000256" key="2">
    <source>
        <dbReference type="ARBA" id="ARBA00022840"/>
    </source>
</evidence>
<feature type="region of interest" description="Disordered" evidence="3">
    <location>
        <begin position="588"/>
        <end position="624"/>
    </location>
</feature>
<feature type="domain" description="Helicase-associated" evidence="4">
    <location>
        <begin position="346"/>
        <end position="436"/>
    </location>
</feature>
<dbReference type="InterPro" id="IPR007502">
    <property type="entry name" value="Helicase-assoc_dom"/>
</dbReference>
<dbReference type="InterPro" id="IPR011709">
    <property type="entry name" value="DEAD-box_helicase_OB_fold"/>
</dbReference>
<dbReference type="Gene3D" id="3.40.50.300">
    <property type="entry name" value="P-loop containing nucleotide triphosphate hydrolases"/>
    <property type="match status" value="1"/>
</dbReference>
<protein>
    <recommendedName>
        <fullName evidence="4">Helicase-associated domain-containing protein</fullName>
    </recommendedName>
</protein>
<feature type="region of interest" description="Disordered" evidence="3">
    <location>
        <begin position="1"/>
        <end position="48"/>
    </location>
</feature>
<evidence type="ECO:0000256" key="3">
    <source>
        <dbReference type="SAM" id="MobiDB-lite"/>
    </source>
</evidence>
<dbReference type="Proteomes" id="UP001181693">
    <property type="component" value="Unassembled WGS sequence"/>
</dbReference>
<reference evidence="5" key="1">
    <citation type="thesis" date="2020" institute="ProQuest LLC" country="789 East Eisenhower Parkway, Ann Arbor, MI, USA">
        <title>Comparative Genomics and Chromosome Evolution.</title>
        <authorList>
            <person name="Mudd A.B."/>
        </authorList>
    </citation>
    <scope>NUCLEOTIDE SEQUENCE</scope>
    <source>
        <strain evidence="5">1538</strain>
        <tissue evidence="5">Blood</tissue>
    </source>
</reference>
<keyword evidence="6" id="KW-1185">Reference proteome</keyword>
<dbReference type="GO" id="GO:0003723">
    <property type="term" value="F:RNA binding"/>
    <property type="evidence" value="ECO:0007669"/>
    <property type="project" value="TreeGrafter"/>
</dbReference>
<accession>A0AAV3ASS2</accession>
<keyword evidence="1" id="KW-0547">Nucleotide-binding</keyword>
<feature type="compositionally biased region" description="Basic and acidic residues" evidence="3">
    <location>
        <begin position="588"/>
        <end position="605"/>
    </location>
</feature>
<dbReference type="GO" id="GO:0005524">
    <property type="term" value="F:ATP binding"/>
    <property type="evidence" value="ECO:0007669"/>
    <property type="project" value="UniProtKB-KW"/>
</dbReference>
<sequence length="624" mass="69573">MKLPPVRMESVKVTSEDRDVGEDEGHNVLLEEEEEDGNEDGDLEQNPFDGLPFSSRYYQFLDGRRLLPVWGVKYQFMESLQSNNIIIVSGEPGCGKSTQVPQWCAEFALSQQYSEGSVICSHPQAVAAFSLALRVADEMDLNVGHEIGFSVPHEDCTTANTILRVTHHGFYSQEVQRCSAALLTESVSLSPSLGSLLPLALIPSAGSSVQCVYEATHSDCDYERHVFLTSAVAELSFSLTGIRFVIDTGSEVQSVYNPRIGADSQVNRLISKTRAEIRRVRAQGPNGVCYRLYPESTFVVGMSEFSPPRILQENLSRMVLLLKRLDIADLGQCDFLDRPAPEFLMQALEDLDYLAALDDDGNLSEVGIVMSEFPLDPQISKSLIAACEFQCVSEMLTLAAMLSVAPRCFLPPPHSQSVLIARRDLQLAEGDHMTLIRVYNHYKENGDSWCVHAAVCPRSLHQADLLRQELLDTMTRIELPVTAPSFPDQECMLNVIRALLSGGFLKVARDVDGQGNYVMLTHKHVAHLHPSSVYYGRPPPPSWVLYHDFSITQDNCISVATEIHPEMLVEFAPQYYLSNLPPGESRDLLMELRDKLQEEENNPERNEEEEEGEGEGEKDSCSLQ</sequence>
<dbReference type="SUPFAM" id="SSF52540">
    <property type="entry name" value="P-loop containing nucleoside triphosphate hydrolases"/>
    <property type="match status" value="2"/>
</dbReference>
<dbReference type="PANTHER" id="PTHR18934:SF108">
    <property type="entry name" value="ATP-DEPENDENT RNA HELICASE DQX1"/>
    <property type="match status" value="1"/>
</dbReference>
<feature type="compositionally biased region" description="Acidic residues" evidence="3">
    <location>
        <begin position="30"/>
        <end position="43"/>
    </location>
</feature>
<dbReference type="Pfam" id="PF04408">
    <property type="entry name" value="WHD_HA2"/>
    <property type="match status" value="1"/>
</dbReference>
<dbReference type="InterPro" id="IPR027417">
    <property type="entry name" value="P-loop_NTPase"/>
</dbReference>
<comment type="caution">
    <text evidence="5">The sequence shown here is derived from an EMBL/GenBank/DDBJ whole genome shotgun (WGS) entry which is preliminary data.</text>
</comment>
<evidence type="ECO:0000256" key="1">
    <source>
        <dbReference type="ARBA" id="ARBA00022741"/>
    </source>
</evidence>
<gene>
    <name evidence="5" type="ORF">GDO54_009788</name>
</gene>
<dbReference type="Pfam" id="PF21010">
    <property type="entry name" value="HA2_C"/>
    <property type="match status" value="1"/>
</dbReference>
<proteinExistence type="predicted"/>
<dbReference type="SMART" id="SM00847">
    <property type="entry name" value="HA2"/>
    <property type="match status" value="1"/>
</dbReference>
<dbReference type="InterPro" id="IPR048333">
    <property type="entry name" value="HA2_WH"/>
</dbReference>
<evidence type="ECO:0000313" key="5">
    <source>
        <dbReference type="EMBL" id="DBA29574.1"/>
    </source>
</evidence>
<dbReference type="PANTHER" id="PTHR18934">
    <property type="entry name" value="ATP-DEPENDENT RNA HELICASE"/>
    <property type="match status" value="1"/>
</dbReference>
<name>A0AAV3ASS2_PYXAD</name>
<dbReference type="GO" id="GO:0004386">
    <property type="term" value="F:helicase activity"/>
    <property type="evidence" value="ECO:0007669"/>
    <property type="project" value="TreeGrafter"/>
</dbReference>
<dbReference type="EMBL" id="DYDO01000003">
    <property type="protein sequence ID" value="DBA29574.1"/>
    <property type="molecule type" value="Genomic_DNA"/>
</dbReference>
<dbReference type="Gene3D" id="1.20.120.1080">
    <property type="match status" value="1"/>
</dbReference>
<dbReference type="Pfam" id="PF07717">
    <property type="entry name" value="OB_NTP_bind"/>
    <property type="match status" value="1"/>
</dbReference>
<evidence type="ECO:0000259" key="4">
    <source>
        <dbReference type="SMART" id="SM00847"/>
    </source>
</evidence>
<dbReference type="GO" id="GO:0005681">
    <property type="term" value="C:spliceosomal complex"/>
    <property type="evidence" value="ECO:0007669"/>
    <property type="project" value="TreeGrafter"/>
</dbReference>
<feature type="compositionally biased region" description="Basic and acidic residues" evidence="3">
    <location>
        <begin position="615"/>
        <end position="624"/>
    </location>
</feature>
<evidence type="ECO:0000313" key="6">
    <source>
        <dbReference type="Proteomes" id="UP001181693"/>
    </source>
</evidence>
<organism evidence="5 6">
    <name type="scientific">Pyxicephalus adspersus</name>
    <name type="common">African bullfrog</name>
    <dbReference type="NCBI Taxonomy" id="30357"/>
    <lineage>
        <taxon>Eukaryota</taxon>
        <taxon>Metazoa</taxon>
        <taxon>Chordata</taxon>
        <taxon>Craniata</taxon>
        <taxon>Vertebrata</taxon>
        <taxon>Euteleostomi</taxon>
        <taxon>Amphibia</taxon>
        <taxon>Batrachia</taxon>
        <taxon>Anura</taxon>
        <taxon>Neobatrachia</taxon>
        <taxon>Ranoidea</taxon>
        <taxon>Pyxicephalidae</taxon>
        <taxon>Pyxicephalinae</taxon>
        <taxon>Pyxicephalus</taxon>
    </lineage>
</organism>
<dbReference type="AlphaFoldDB" id="A0AAV3ASS2"/>
<feature type="compositionally biased region" description="Basic and acidic residues" evidence="3">
    <location>
        <begin position="14"/>
        <end position="26"/>
    </location>
</feature>
<keyword evidence="2" id="KW-0067">ATP-binding</keyword>